<reference evidence="1 2" key="1">
    <citation type="submission" date="2020-07" db="EMBL/GenBank/DDBJ databases">
        <authorList>
            <person name="Partida-Martinez L."/>
            <person name="Huntemann M."/>
            <person name="Clum A."/>
            <person name="Wang J."/>
            <person name="Palaniappan K."/>
            <person name="Ritter S."/>
            <person name="Chen I.-M."/>
            <person name="Stamatis D."/>
            <person name="Reddy T."/>
            <person name="O'Malley R."/>
            <person name="Daum C."/>
            <person name="Shapiro N."/>
            <person name="Ivanova N."/>
            <person name="Kyrpides N."/>
            <person name="Woyke T."/>
        </authorList>
    </citation>
    <scope>NUCLEOTIDE SEQUENCE [LARGE SCALE GENOMIC DNA]</scope>
    <source>
        <strain evidence="1 2">AS2.3</strain>
    </source>
</reference>
<gene>
    <name evidence="1" type="ORF">HD841_003191</name>
</gene>
<name>A0A7Y9K1V3_9SPHN</name>
<sequence>MTPLATIRRYAALGLVAALLLALAWGARVDHLRAGYKAALGKILVSIDLTTGRKVDAAAAPVTIEAIGILRDRYRQERNEARAVVDRQSASIRAAGAETARLEAVSLRNRQLAEATVRERDAWIERAQAAETRTQRLSAEAELEECNAVLDALYRDGF</sequence>
<evidence type="ECO:0000313" key="2">
    <source>
        <dbReference type="Proteomes" id="UP000517753"/>
    </source>
</evidence>
<organism evidence="1 2">
    <name type="scientific">Sphingomonas melonis</name>
    <dbReference type="NCBI Taxonomy" id="152682"/>
    <lineage>
        <taxon>Bacteria</taxon>
        <taxon>Pseudomonadati</taxon>
        <taxon>Pseudomonadota</taxon>
        <taxon>Alphaproteobacteria</taxon>
        <taxon>Sphingomonadales</taxon>
        <taxon>Sphingomonadaceae</taxon>
        <taxon>Sphingomonas</taxon>
    </lineage>
</organism>
<dbReference type="AlphaFoldDB" id="A0A7Y9K1V3"/>
<dbReference type="EMBL" id="JACCBY010000005">
    <property type="protein sequence ID" value="NYD91383.1"/>
    <property type="molecule type" value="Genomic_DNA"/>
</dbReference>
<dbReference type="Proteomes" id="UP000517753">
    <property type="component" value="Unassembled WGS sequence"/>
</dbReference>
<keyword evidence="2" id="KW-1185">Reference proteome</keyword>
<proteinExistence type="predicted"/>
<dbReference type="RefSeq" id="WP_179509811.1">
    <property type="nucleotide sequence ID" value="NZ_JACCBY010000005.1"/>
</dbReference>
<comment type="caution">
    <text evidence="1">The sequence shown here is derived from an EMBL/GenBank/DDBJ whole genome shotgun (WGS) entry which is preliminary data.</text>
</comment>
<accession>A0A7Y9K1V3</accession>
<protein>
    <submittedName>
        <fullName evidence="1">Uncharacterized protein</fullName>
    </submittedName>
</protein>
<reference evidence="1 2" key="2">
    <citation type="submission" date="2020-08" db="EMBL/GenBank/DDBJ databases">
        <title>The Agave Microbiome: Exploring the role of microbial communities in plant adaptations to desert environments.</title>
        <authorList>
            <person name="Partida-Martinez L.P."/>
        </authorList>
    </citation>
    <scope>NUCLEOTIDE SEQUENCE [LARGE SCALE GENOMIC DNA]</scope>
    <source>
        <strain evidence="1 2">AS2.3</strain>
    </source>
</reference>
<evidence type="ECO:0000313" key="1">
    <source>
        <dbReference type="EMBL" id="NYD91383.1"/>
    </source>
</evidence>